<gene>
    <name evidence="3" type="ORF">TCNE_LOCUS6920</name>
</gene>
<protein>
    <submittedName>
        <fullName evidence="5">Target of EGR1 protein 1</fullName>
    </submittedName>
</protein>
<evidence type="ECO:0000313" key="5">
    <source>
        <dbReference type="WBParaSite" id="TCNE_0000692001-mRNA-1"/>
    </source>
</evidence>
<dbReference type="EMBL" id="UYWY01019581">
    <property type="protein sequence ID" value="VDM38241.1"/>
    <property type="molecule type" value="Genomic_DNA"/>
</dbReference>
<comment type="similarity">
    <text evidence="1">Belongs to the CAF1 family.</text>
</comment>
<dbReference type="GO" id="GO:0015030">
    <property type="term" value="C:Cajal body"/>
    <property type="evidence" value="ECO:0007669"/>
    <property type="project" value="TreeGrafter"/>
</dbReference>
<reference evidence="5" key="1">
    <citation type="submission" date="2016-06" db="UniProtKB">
        <authorList>
            <consortium name="WormBaseParasite"/>
        </authorList>
    </citation>
    <scope>IDENTIFICATION</scope>
</reference>
<name>A0A183UEK0_TOXCA</name>
<dbReference type="PANTHER" id="PTHR15092:SF37">
    <property type="entry name" value="TARGET OF EGR1 PROTEIN 1"/>
    <property type="match status" value="1"/>
</dbReference>
<feature type="region of interest" description="Disordered" evidence="2">
    <location>
        <begin position="348"/>
        <end position="382"/>
    </location>
</feature>
<dbReference type="GO" id="GO:0017069">
    <property type="term" value="F:snRNA binding"/>
    <property type="evidence" value="ECO:0007669"/>
    <property type="project" value="TreeGrafter"/>
</dbReference>
<organism evidence="4 5">
    <name type="scientific">Toxocara canis</name>
    <name type="common">Canine roundworm</name>
    <dbReference type="NCBI Taxonomy" id="6265"/>
    <lineage>
        <taxon>Eukaryota</taxon>
        <taxon>Metazoa</taxon>
        <taxon>Ecdysozoa</taxon>
        <taxon>Nematoda</taxon>
        <taxon>Chromadorea</taxon>
        <taxon>Rhabditida</taxon>
        <taxon>Spirurina</taxon>
        <taxon>Ascaridomorpha</taxon>
        <taxon>Ascaridoidea</taxon>
        <taxon>Toxocaridae</taxon>
        <taxon>Toxocara</taxon>
    </lineage>
</organism>
<evidence type="ECO:0000256" key="2">
    <source>
        <dbReference type="SAM" id="MobiDB-lite"/>
    </source>
</evidence>
<dbReference type="AlphaFoldDB" id="A0A183UEK0"/>
<evidence type="ECO:0000313" key="4">
    <source>
        <dbReference type="Proteomes" id="UP000050794"/>
    </source>
</evidence>
<dbReference type="GO" id="GO:0034472">
    <property type="term" value="P:snRNA 3'-end processing"/>
    <property type="evidence" value="ECO:0007669"/>
    <property type="project" value="TreeGrafter"/>
</dbReference>
<proteinExistence type="inferred from homology"/>
<dbReference type="PANTHER" id="PTHR15092">
    <property type="entry name" value="POLY A -SPECIFIC RIBONUCLEASE/TARGET OF EGR1, MEMBER 1"/>
    <property type="match status" value="1"/>
</dbReference>
<evidence type="ECO:0000313" key="3">
    <source>
        <dbReference type="EMBL" id="VDM38241.1"/>
    </source>
</evidence>
<dbReference type="Pfam" id="PF04857">
    <property type="entry name" value="CAF1"/>
    <property type="match status" value="2"/>
</dbReference>
<dbReference type="InterPro" id="IPR051181">
    <property type="entry name" value="CAF1_poly(A)_ribonucleases"/>
</dbReference>
<accession>A0A183UEK0</accession>
<dbReference type="InterPro" id="IPR036397">
    <property type="entry name" value="RNaseH_sf"/>
</dbReference>
<feature type="compositionally biased region" description="Basic and acidic residues" evidence="2">
    <location>
        <begin position="348"/>
        <end position="360"/>
    </location>
</feature>
<dbReference type="InterPro" id="IPR012337">
    <property type="entry name" value="RNaseH-like_sf"/>
</dbReference>
<evidence type="ECO:0000256" key="1">
    <source>
        <dbReference type="ARBA" id="ARBA00008372"/>
    </source>
</evidence>
<dbReference type="SUPFAM" id="SSF53098">
    <property type="entry name" value="Ribonuclease H-like"/>
    <property type="match status" value="1"/>
</dbReference>
<dbReference type="Gene3D" id="3.30.420.10">
    <property type="entry name" value="Ribonuclease H-like superfamily/Ribonuclease H"/>
    <property type="match status" value="1"/>
</dbReference>
<reference evidence="3 4" key="2">
    <citation type="submission" date="2018-11" db="EMBL/GenBank/DDBJ databases">
        <authorList>
            <consortium name="Pathogen Informatics"/>
        </authorList>
    </citation>
    <scope>NUCLEOTIDE SEQUENCE [LARGE SCALE GENOMIC DNA]</scope>
</reference>
<dbReference type="InterPro" id="IPR006941">
    <property type="entry name" value="RNase_CAF1"/>
</dbReference>
<keyword evidence="4" id="KW-1185">Reference proteome</keyword>
<dbReference type="GO" id="GO:0000175">
    <property type="term" value="F:3'-5'-RNA exonuclease activity"/>
    <property type="evidence" value="ECO:0007669"/>
    <property type="project" value="TreeGrafter"/>
</dbReference>
<sequence>MSAFNGCDENGISYASTSSASIIEASGGLRTQQGRLSKIVVLEVNSENLDSIWPYLLVCIKNSSFISLDLELSGLGIQKGWSAQSVEDRYRVICDSAKSRAVLSVGVSTFQLLKRKETDKKKRIKYKCQVFNILALSAAPFTVEPDGLQFLAQHNFDFNRLINLGVPYGRNAARKNGKAKQDVLTVLWGEILSACVPITLHNGIIDLAFIYQHFYSDLPEKLDEFLANICDWFTLDESGTPGLFDSKYLAECSAYMKASYLEYVFRNQRDNATEASSARAYISLEFDDLTMANDRIRNAVDVIDCRLPDEFLEAAIVPRSVSEKDAQMICKNFAVRQRRRRRYDYASKRIRTGEEQEHDAAPNSSKHSDVEEELTLEGTSPSRCHRAGVDSFMTGFSVVFMSRMNILRKGCFSREEGNRLPLRGKSMPLIIRKSEFAKRTRDHYAKWENIEKERSINLRLRMLTWYS</sequence>
<dbReference type="Proteomes" id="UP000050794">
    <property type="component" value="Unassembled WGS sequence"/>
</dbReference>
<dbReference type="WBParaSite" id="TCNE_0000692001-mRNA-1">
    <property type="protein sequence ID" value="TCNE_0000692001-mRNA-1"/>
    <property type="gene ID" value="TCNE_0000692001"/>
</dbReference>